<protein>
    <submittedName>
        <fullName evidence="8">Arginine utilization regulatory protein</fullName>
    </submittedName>
</protein>
<dbReference type="InterPro" id="IPR025943">
    <property type="entry name" value="Sigma_54_int_dom_ATP-bd_2"/>
</dbReference>
<dbReference type="InterPro" id="IPR027417">
    <property type="entry name" value="P-loop_NTPase"/>
</dbReference>
<dbReference type="GO" id="GO:0005524">
    <property type="term" value="F:ATP binding"/>
    <property type="evidence" value="ECO:0007669"/>
    <property type="project" value="UniProtKB-KW"/>
</dbReference>
<sequence>MKRILSKKNMEQVLDYIGEGIQIVNKKGKILYCNLSAANLDNLNRDETIGKYVLDIYPSLTEETSTLLRVIRTGEPIYNFQQTFLNYKGYKITTINSSIPIIEEGEILGALEISRDITQVKLLSEKVVELQKQLYNEDAVKKREKRGTAKYTFDDVIGESKEIKKLKEKALRAAQNLSSIMVYGSTGTGKELIVQSIHNASERSSKPFIAQNCAAIPASLLEGILFGTSKGSFTGADDRPGLFELASGGTLFLDEINSMPIELQSKLLRVLEEGSIRRVGDIRTRPVDVRIIAAMNMDPLETVEKKYLRSDLFYRLNVVSLRVPDLKERKEDIELLVNFFIIKFNKKLNKQILGVSSRVMEIFQRYHWPGNVRELENIIEGIMNILEGRLITEEELPYYFKSYSSPSFNSKSMNEVKISLKTKLQETEKQVIAEVLMQAKGNITTAAKLLEMPRQTLQYKMRKYKIKES</sequence>
<dbReference type="Pfam" id="PF08448">
    <property type="entry name" value="PAS_4"/>
    <property type="match status" value="1"/>
</dbReference>
<dbReference type="Gene3D" id="3.40.50.300">
    <property type="entry name" value="P-loop containing nucleotide triphosphate hydrolases"/>
    <property type="match status" value="1"/>
</dbReference>
<dbReference type="InterPro" id="IPR058031">
    <property type="entry name" value="AAA_lid_NorR"/>
</dbReference>
<dbReference type="PROSITE" id="PS50112">
    <property type="entry name" value="PAS"/>
    <property type="match status" value="1"/>
</dbReference>
<dbReference type="InterPro" id="IPR009057">
    <property type="entry name" value="Homeodomain-like_sf"/>
</dbReference>
<dbReference type="Gene3D" id="1.10.8.60">
    <property type="match status" value="1"/>
</dbReference>
<dbReference type="Gene3D" id="3.30.450.20">
    <property type="entry name" value="PAS domain"/>
    <property type="match status" value="1"/>
</dbReference>
<organism evidence="8 9">
    <name type="scientific">Anaerovirgula multivorans</name>
    <dbReference type="NCBI Taxonomy" id="312168"/>
    <lineage>
        <taxon>Bacteria</taxon>
        <taxon>Bacillati</taxon>
        <taxon>Bacillota</taxon>
        <taxon>Clostridia</taxon>
        <taxon>Peptostreptococcales</taxon>
        <taxon>Natronincolaceae</taxon>
        <taxon>Anaerovirgula</taxon>
    </lineage>
</organism>
<dbReference type="SUPFAM" id="SSF55785">
    <property type="entry name" value="PYP-like sensor domain (PAS domain)"/>
    <property type="match status" value="1"/>
</dbReference>
<dbReference type="PROSITE" id="PS00676">
    <property type="entry name" value="SIGMA54_INTERACT_2"/>
    <property type="match status" value="1"/>
</dbReference>
<dbReference type="InterPro" id="IPR002197">
    <property type="entry name" value="HTH_Fis"/>
</dbReference>
<dbReference type="Pfam" id="PF02954">
    <property type="entry name" value="HTH_8"/>
    <property type="match status" value="1"/>
</dbReference>
<dbReference type="InterPro" id="IPR002078">
    <property type="entry name" value="Sigma_54_int"/>
</dbReference>
<accession>A0A239HEZ4</accession>
<proteinExistence type="predicted"/>
<dbReference type="PROSITE" id="PS00688">
    <property type="entry name" value="SIGMA54_INTERACT_3"/>
    <property type="match status" value="1"/>
</dbReference>
<dbReference type="CDD" id="cd00009">
    <property type="entry name" value="AAA"/>
    <property type="match status" value="1"/>
</dbReference>
<dbReference type="CDD" id="cd00130">
    <property type="entry name" value="PAS"/>
    <property type="match status" value="1"/>
</dbReference>
<keyword evidence="2" id="KW-0067">ATP-binding</keyword>
<dbReference type="Gene3D" id="1.10.10.60">
    <property type="entry name" value="Homeodomain-like"/>
    <property type="match status" value="1"/>
</dbReference>
<dbReference type="InterPro" id="IPR025944">
    <property type="entry name" value="Sigma_54_int_dom_CS"/>
</dbReference>
<dbReference type="GO" id="GO:0043565">
    <property type="term" value="F:sequence-specific DNA binding"/>
    <property type="evidence" value="ECO:0007669"/>
    <property type="project" value="InterPro"/>
</dbReference>
<evidence type="ECO:0000313" key="8">
    <source>
        <dbReference type="EMBL" id="SNS79862.1"/>
    </source>
</evidence>
<dbReference type="SUPFAM" id="SSF52540">
    <property type="entry name" value="P-loop containing nucleoside triphosphate hydrolases"/>
    <property type="match status" value="1"/>
</dbReference>
<evidence type="ECO:0000259" key="6">
    <source>
        <dbReference type="PROSITE" id="PS50045"/>
    </source>
</evidence>
<evidence type="ECO:0000259" key="7">
    <source>
        <dbReference type="PROSITE" id="PS50112"/>
    </source>
</evidence>
<evidence type="ECO:0000256" key="3">
    <source>
        <dbReference type="ARBA" id="ARBA00023015"/>
    </source>
</evidence>
<keyword evidence="3" id="KW-0805">Transcription regulation</keyword>
<dbReference type="InterPro" id="IPR003593">
    <property type="entry name" value="AAA+_ATPase"/>
</dbReference>
<dbReference type="GO" id="GO:0006355">
    <property type="term" value="P:regulation of DNA-templated transcription"/>
    <property type="evidence" value="ECO:0007669"/>
    <property type="project" value="InterPro"/>
</dbReference>
<evidence type="ECO:0000256" key="4">
    <source>
        <dbReference type="ARBA" id="ARBA00023125"/>
    </source>
</evidence>
<dbReference type="FunFam" id="3.40.50.300:FF:000006">
    <property type="entry name" value="DNA-binding transcriptional regulator NtrC"/>
    <property type="match status" value="1"/>
</dbReference>
<evidence type="ECO:0000256" key="5">
    <source>
        <dbReference type="ARBA" id="ARBA00023163"/>
    </source>
</evidence>
<dbReference type="PROSITE" id="PS50045">
    <property type="entry name" value="SIGMA54_INTERACT_4"/>
    <property type="match status" value="1"/>
</dbReference>
<evidence type="ECO:0000313" key="9">
    <source>
        <dbReference type="Proteomes" id="UP000198304"/>
    </source>
</evidence>
<name>A0A239HEZ4_9FIRM</name>
<dbReference type="PRINTS" id="PR01590">
    <property type="entry name" value="HTHFIS"/>
</dbReference>
<keyword evidence="1" id="KW-0547">Nucleotide-binding</keyword>
<dbReference type="RefSeq" id="WP_207652596.1">
    <property type="nucleotide sequence ID" value="NZ_FZOJ01000021.1"/>
</dbReference>
<dbReference type="SMART" id="SM00382">
    <property type="entry name" value="AAA"/>
    <property type="match status" value="1"/>
</dbReference>
<dbReference type="AlphaFoldDB" id="A0A239HEZ4"/>
<dbReference type="InterPro" id="IPR013656">
    <property type="entry name" value="PAS_4"/>
</dbReference>
<dbReference type="InterPro" id="IPR000014">
    <property type="entry name" value="PAS"/>
</dbReference>
<dbReference type="Pfam" id="PF00158">
    <property type="entry name" value="Sigma54_activat"/>
    <property type="match status" value="1"/>
</dbReference>
<dbReference type="Proteomes" id="UP000198304">
    <property type="component" value="Unassembled WGS sequence"/>
</dbReference>
<dbReference type="PANTHER" id="PTHR32071:SF74">
    <property type="entry name" value="TRANSCRIPTIONAL ACTIVATOR ROCR"/>
    <property type="match status" value="1"/>
</dbReference>
<dbReference type="PANTHER" id="PTHR32071">
    <property type="entry name" value="TRANSCRIPTIONAL REGULATORY PROTEIN"/>
    <property type="match status" value="1"/>
</dbReference>
<evidence type="ECO:0000256" key="2">
    <source>
        <dbReference type="ARBA" id="ARBA00022840"/>
    </source>
</evidence>
<dbReference type="EMBL" id="FZOJ01000021">
    <property type="protein sequence ID" value="SNS79862.1"/>
    <property type="molecule type" value="Genomic_DNA"/>
</dbReference>
<dbReference type="InterPro" id="IPR035965">
    <property type="entry name" value="PAS-like_dom_sf"/>
</dbReference>
<reference evidence="8 9" key="1">
    <citation type="submission" date="2017-06" db="EMBL/GenBank/DDBJ databases">
        <authorList>
            <person name="Kim H.J."/>
            <person name="Triplett B.A."/>
        </authorList>
    </citation>
    <scope>NUCLEOTIDE SEQUENCE [LARGE SCALE GENOMIC DNA]</scope>
    <source>
        <strain evidence="8 9">SCA</strain>
    </source>
</reference>
<keyword evidence="9" id="KW-1185">Reference proteome</keyword>
<keyword evidence="4" id="KW-0238">DNA-binding</keyword>
<gene>
    <name evidence="8" type="ORF">SAMN05446037_102162</name>
</gene>
<feature type="domain" description="Sigma-54 factor interaction" evidence="6">
    <location>
        <begin position="156"/>
        <end position="384"/>
    </location>
</feature>
<dbReference type="Pfam" id="PF25601">
    <property type="entry name" value="AAA_lid_14"/>
    <property type="match status" value="1"/>
</dbReference>
<dbReference type="NCBIfam" id="TIGR00229">
    <property type="entry name" value="sensory_box"/>
    <property type="match status" value="1"/>
</dbReference>
<dbReference type="SUPFAM" id="SSF46689">
    <property type="entry name" value="Homeodomain-like"/>
    <property type="match status" value="1"/>
</dbReference>
<feature type="domain" description="PAS" evidence="7">
    <location>
        <begin position="6"/>
        <end position="54"/>
    </location>
</feature>
<evidence type="ECO:0000256" key="1">
    <source>
        <dbReference type="ARBA" id="ARBA00022741"/>
    </source>
</evidence>
<keyword evidence="5" id="KW-0804">Transcription</keyword>